<evidence type="ECO:0000256" key="7">
    <source>
        <dbReference type="SAM" id="MobiDB-lite"/>
    </source>
</evidence>
<dbReference type="CDD" id="cd02799">
    <property type="entry name" value="tRNA_bind_EMAP-II_like"/>
    <property type="match status" value="1"/>
</dbReference>
<dbReference type="InterPro" id="IPR012340">
    <property type="entry name" value="NA-bd_OB-fold"/>
</dbReference>
<evidence type="ECO:0000256" key="1">
    <source>
        <dbReference type="ARBA" id="ARBA00004496"/>
    </source>
</evidence>
<dbReference type="GO" id="GO:0000049">
    <property type="term" value="F:tRNA binding"/>
    <property type="evidence" value="ECO:0007669"/>
    <property type="project" value="UniProtKB-UniRule"/>
</dbReference>
<dbReference type="WBParaSite" id="maker-uti_cns_0018800-snap-gene-0.5-mRNA-1">
    <property type="protein sequence ID" value="maker-uti_cns_0018800-snap-gene-0.5-mRNA-1"/>
    <property type="gene ID" value="maker-uti_cns_0018800-snap-gene-0.5"/>
</dbReference>
<evidence type="ECO:0000256" key="2">
    <source>
        <dbReference type="ARBA" id="ARBA00022490"/>
    </source>
</evidence>
<keyword evidence="5" id="KW-0648">Protein biosynthesis</keyword>
<dbReference type="GO" id="GO:0005737">
    <property type="term" value="C:cytoplasm"/>
    <property type="evidence" value="ECO:0007669"/>
    <property type="project" value="UniProtKB-SubCell"/>
</dbReference>
<dbReference type="PANTHER" id="PTHR11586:SF33">
    <property type="entry name" value="AMINOACYL TRNA SYNTHASE COMPLEX-INTERACTING MULTIFUNCTIONAL PROTEIN 1"/>
    <property type="match status" value="1"/>
</dbReference>
<name>A0A1I8IXI3_9PLAT</name>
<feature type="region of interest" description="Disordered" evidence="7">
    <location>
        <begin position="84"/>
        <end position="164"/>
    </location>
</feature>
<dbReference type="InterPro" id="IPR002547">
    <property type="entry name" value="tRNA-bd_dom"/>
</dbReference>
<keyword evidence="4 6" id="KW-0694">RNA-binding</keyword>
<dbReference type="Pfam" id="PF01588">
    <property type="entry name" value="tRNA_bind"/>
    <property type="match status" value="1"/>
</dbReference>
<keyword evidence="3 6" id="KW-0820">tRNA-binding</keyword>
<dbReference type="Gene3D" id="2.40.50.140">
    <property type="entry name" value="Nucleic acid-binding proteins"/>
    <property type="match status" value="1"/>
</dbReference>
<dbReference type="Proteomes" id="UP000095280">
    <property type="component" value="Unplaced"/>
</dbReference>
<dbReference type="AlphaFoldDB" id="A0A1I8IXI3"/>
<feature type="region of interest" description="Disordered" evidence="7">
    <location>
        <begin position="1"/>
        <end position="49"/>
    </location>
</feature>
<feature type="domain" description="TRNA-binding" evidence="8">
    <location>
        <begin position="168"/>
        <end position="269"/>
    </location>
</feature>
<evidence type="ECO:0000256" key="5">
    <source>
        <dbReference type="ARBA" id="ARBA00022917"/>
    </source>
</evidence>
<feature type="compositionally biased region" description="Low complexity" evidence="7">
    <location>
        <begin position="12"/>
        <end position="29"/>
    </location>
</feature>
<feature type="compositionally biased region" description="Low complexity" evidence="7">
    <location>
        <begin position="119"/>
        <end position="134"/>
    </location>
</feature>
<evidence type="ECO:0000256" key="6">
    <source>
        <dbReference type="PROSITE-ProRule" id="PRU00209"/>
    </source>
</evidence>
<dbReference type="PROSITE" id="PS50886">
    <property type="entry name" value="TRBD"/>
    <property type="match status" value="1"/>
</dbReference>
<keyword evidence="9" id="KW-1185">Reference proteome</keyword>
<dbReference type="InterPro" id="IPR051270">
    <property type="entry name" value="Tyrosine-tRNA_ligase_regulator"/>
</dbReference>
<organism evidence="9 10">
    <name type="scientific">Macrostomum lignano</name>
    <dbReference type="NCBI Taxonomy" id="282301"/>
    <lineage>
        <taxon>Eukaryota</taxon>
        <taxon>Metazoa</taxon>
        <taxon>Spiralia</taxon>
        <taxon>Lophotrochozoa</taxon>
        <taxon>Platyhelminthes</taxon>
        <taxon>Rhabditophora</taxon>
        <taxon>Macrostomorpha</taxon>
        <taxon>Macrostomida</taxon>
        <taxon>Macrostomidae</taxon>
        <taxon>Macrostomum</taxon>
    </lineage>
</organism>
<keyword evidence="2" id="KW-0963">Cytoplasm</keyword>
<sequence>TTFYFPGNCGSTAATAGPGAPGRGARPAGDASVGRRKSTGDAASQQRQQLRDQLIAENAELRAEADRLRDEMIRLQMRNNGVAQVPLLRPEPPSSASASATVAAPTPSAAAEKPKADSKAGSAATAATAAASNKKPGKAAGQAKDSGKPAESKKTAGKEPAAADGGLDVTRLDLRVGRIVSAEKHPDADALYVETVDVGEERPRTIVSGLAAHVPLPELQGRLAVFLLNLKPAKMRGISSEGMIMCASASGKVETLSPPPGVSPGDRVSVAGCPSPAERPPDAQLNPKKKIWEALKPHCLVDADGYAGFNGARWLVAGKGEVRAPSLKSAQIS</sequence>
<dbReference type="PANTHER" id="PTHR11586">
    <property type="entry name" value="TRNA-AMINOACYLATION COFACTOR ARC1 FAMILY MEMBER"/>
    <property type="match status" value="1"/>
</dbReference>
<dbReference type="FunFam" id="2.40.50.140:FF:000047">
    <property type="entry name" value="tyrosine--tRNA ligase, cytoplasmic isoform X2"/>
    <property type="match status" value="1"/>
</dbReference>
<feature type="compositionally biased region" description="Basic and acidic residues" evidence="7">
    <location>
        <begin position="145"/>
        <end position="157"/>
    </location>
</feature>
<feature type="compositionally biased region" description="Low complexity" evidence="7">
    <location>
        <begin position="94"/>
        <end position="111"/>
    </location>
</feature>
<evidence type="ECO:0000256" key="3">
    <source>
        <dbReference type="ARBA" id="ARBA00022555"/>
    </source>
</evidence>
<dbReference type="GO" id="GO:0006412">
    <property type="term" value="P:translation"/>
    <property type="evidence" value="ECO:0007669"/>
    <property type="project" value="UniProtKB-KW"/>
</dbReference>
<reference evidence="10" key="1">
    <citation type="submission" date="2016-11" db="UniProtKB">
        <authorList>
            <consortium name="WormBaseParasite"/>
        </authorList>
    </citation>
    <scope>IDENTIFICATION</scope>
</reference>
<dbReference type="SUPFAM" id="SSF50249">
    <property type="entry name" value="Nucleic acid-binding proteins"/>
    <property type="match status" value="1"/>
</dbReference>
<evidence type="ECO:0000313" key="9">
    <source>
        <dbReference type="Proteomes" id="UP000095280"/>
    </source>
</evidence>
<proteinExistence type="predicted"/>
<comment type="subcellular location">
    <subcellularLocation>
        <location evidence="1">Cytoplasm</location>
    </subcellularLocation>
</comment>
<evidence type="ECO:0000313" key="10">
    <source>
        <dbReference type="WBParaSite" id="maker-uti_cns_0018800-snap-gene-0.5-mRNA-1"/>
    </source>
</evidence>
<evidence type="ECO:0000256" key="4">
    <source>
        <dbReference type="ARBA" id="ARBA00022884"/>
    </source>
</evidence>
<evidence type="ECO:0000259" key="8">
    <source>
        <dbReference type="PROSITE" id="PS50886"/>
    </source>
</evidence>
<accession>A0A1I8IXI3</accession>
<protein>
    <submittedName>
        <fullName evidence="10">tRNA-binding domain-containing protein</fullName>
    </submittedName>
</protein>